<name>A0A9W4B525_9MYCO</name>
<keyword evidence="2" id="KW-1185">Reference proteome</keyword>
<dbReference type="AlphaFoldDB" id="A0A9W4B525"/>
<organism evidence="1 2">
    <name type="scientific">Mycobacterium gallinarum</name>
    <dbReference type="NCBI Taxonomy" id="39689"/>
    <lineage>
        <taxon>Bacteria</taxon>
        <taxon>Bacillati</taxon>
        <taxon>Actinomycetota</taxon>
        <taxon>Actinomycetes</taxon>
        <taxon>Mycobacteriales</taxon>
        <taxon>Mycobacteriaceae</taxon>
        <taxon>Mycobacterium</taxon>
    </lineage>
</organism>
<gene>
    <name evidence="1" type="ORF">MGALJ_39600</name>
</gene>
<evidence type="ECO:0000313" key="1">
    <source>
        <dbReference type="EMBL" id="BBY94291.1"/>
    </source>
</evidence>
<protein>
    <submittedName>
        <fullName evidence="1">Uncharacterized protein</fullName>
    </submittedName>
</protein>
<proteinExistence type="predicted"/>
<accession>A0A9W4B525</accession>
<evidence type="ECO:0000313" key="2">
    <source>
        <dbReference type="Proteomes" id="UP000465785"/>
    </source>
</evidence>
<dbReference type="EMBL" id="AP022601">
    <property type="protein sequence ID" value="BBY94291.1"/>
    <property type="molecule type" value="Genomic_DNA"/>
</dbReference>
<sequence>MDRTITLLPRCQQMEAFEDLDDRCYGPAVAKVHDDQYCVDDWFCEKHFHKYLSDYTNLVPR</sequence>
<dbReference type="Proteomes" id="UP000465785">
    <property type="component" value="Chromosome"/>
</dbReference>
<dbReference type="RefSeq" id="WP_163731723.1">
    <property type="nucleotide sequence ID" value="NZ_AP022601.1"/>
</dbReference>
<dbReference type="KEGG" id="mgau:MGALJ_39600"/>
<reference evidence="1 2" key="1">
    <citation type="journal article" date="2019" name="Emerg. Microbes Infect.">
        <title>Comprehensive subspecies identification of 175 nontuberculous mycobacteria species based on 7547 genomic profiles.</title>
        <authorList>
            <person name="Matsumoto Y."/>
            <person name="Kinjo T."/>
            <person name="Motooka D."/>
            <person name="Nabeya D."/>
            <person name="Jung N."/>
            <person name="Uechi K."/>
            <person name="Horii T."/>
            <person name="Iida T."/>
            <person name="Fujita J."/>
            <person name="Nakamura S."/>
        </authorList>
    </citation>
    <scope>NUCLEOTIDE SEQUENCE [LARGE SCALE GENOMIC DNA]</scope>
    <source>
        <strain evidence="1 2">JCM 6399</strain>
    </source>
</reference>